<protein>
    <submittedName>
        <fullName evidence="1">Uncharacterized protein</fullName>
    </submittedName>
</protein>
<organism evidence="1 2">
    <name type="scientific">Curtobacterium citreum</name>
    <dbReference type="NCBI Taxonomy" id="2036"/>
    <lineage>
        <taxon>Bacteria</taxon>
        <taxon>Bacillati</taxon>
        <taxon>Actinomycetota</taxon>
        <taxon>Actinomycetes</taxon>
        <taxon>Micrococcales</taxon>
        <taxon>Microbacteriaceae</taxon>
        <taxon>Curtobacterium</taxon>
    </lineage>
</organism>
<evidence type="ECO:0000313" key="2">
    <source>
        <dbReference type="Proteomes" id="UP000539146"/>
    </source>
</evidence>
<reference evidence="1 2" key="1">
    <citation type="submission" date="2020-05" db="EMBL/GenBank/DDBJ databases">
        <title>Genome Sequencing of Type Strains.</title>
        <authorList>
            <person name="Lemaire J.F."/>
            <person name="Inderbitzin P."/>
            <person name="Gregorio O.A."/>
            <person name="Collins S.B."/>
            <person name="Wespe N."/>
            <person name="Knight-Connoni V."/>
        </authorList>
    </citation>
    <scope>NUCLEOTIDE SEQUENCE [LARGE SCALE GENOMIC DNA]</scope>
    <source>
        <strain evidence="1 2">DSM 20512</strain>
    </source>
</reference>
<accession>A0A850DWJ5</accession>
<name>A0A850DWJ5_9MICO</name>
<dbReference type="RefSeq" id="WP_175326619.1">
    <property type="nucleotide sequence ID" value="NZ_BAAAWP010000001.1"/>
</dbReference>
<comment type="caution">
    <text evidence="1">The sequence shown here is derived from an EMBL/GenBank/DDBJ whole genome shotgun (WGS) entry which is preliminary data.</text>
</comment>
<sequence>MPADHFAITVPRSWFELPVEPDRRDDRISALVQERIVEHRDLWDHRTEIVRVLRRFARSAWDSGARYCAAFAEPSEDGVVSGALTVSVLPAPAGSEDPLGSLTDHVAALGGADDGMHVDVHDVPRVGRVPRVWGVSTVQAPDDRGSFDVVLMQTFVPADGQVALVSVSSPATDLAEPLLELFETVTDTFELLDSATVGDPGDGDGAGAV</sequence>
<dbReference type="AlphaFoldDB" id="A0A850DWJ5"/>
<dbReference type="EMBL" id="JABMCG010000123">
    <property type="protein sequence ID" value="NUU29321.1"/>
    <property type="molecule type" value="Genomic_DNA"/>
</dbReference>
<evidence type="ECO:0000313" key="1">
    <source>
        <dbReference type="EMBL" id="NUU29321.1"/>
    </source>
</evidence>
<dbReference type="Proteomes" id="UP000539146">
    <property type="component" value="Unassembled WGS sequence"/>
</dbReference>
<gene>
    <name evidence="1" type="ORF">HP467_14590</name>
</gene>
<proteinExistence type="predicted"/>